<evidence type="ECO:0000256" key="2">
    <source>
        <dbReference type="SAM" id="SignalP"/>
    </source>
</evidence>
<accession>A0AAD4NEZ7</accession>
<feature type="region of interest" description="Disordered" evidence="1">
    <location>
        <begin position="217"/>
        <end position="248"/>
    </location>
</feature>
<keyword evidence="2" id="KW-0732">Signal</keyword>
<dbReference type="Proteomes" id="UP001201812">
    <property type="component" value="Unassembled WGS sequence"/>
</dbReference>
<keyword evidence="4" id="KW-1185">Reference proteome</keyword>
<gene>
    <name evidence="3" type="ORF">DdX_04479</name>
</gene>
<dbReference type="EMBL" id="JAKKPZ010000004">
    <property type="protein sequence ID" value="KAI1722171.1"/>
    <property type="molecule type" value="Genomic_DNA"/>
</dbReference>
<reference evidence="3" key="1">
    <citation type="submission" date="2022-01" db="EMBL/GenBank/DDBJ databases">
        <title>Genome Sequence Resource for Two Populations of Ditylenchus destructor, the Migratory Endoparasitic Phytonematode.</title>
        <authorList>
            <person name="Zhang H."/>
            <person name="Lin R."/>
            <person name="Xie B."/>
        </authorList>
    </citation>
    <scope>NUCLEOTIDE SEQUENCE</scope>
    <source>
        <strain evidence="3">BazhouSP</strain>
    </source>
</reference>
<dbReference type="AlphaFoldDB" id="A0AAD4NEZ7"/>
<comment type="caution">
    <text evidence="3">The sequence shown here is derived from an EMBL/GenBank/DDBJ whole genome shotgun (WGS) entry which is preliminary data.</text>
</comment>
<organism evidence="3 4">
    <name type="scientific">Ditylenchus destructor</name>
    <dbReference type="NCBI Taxonomy" id="166010"/>
    <lineage>
        <taxon>Eukaryota</taxon>
        <taxon>Metazoa</taxon>
        <taxon>Ecdysozoa</taxon>
        <taxon>Nematoda</taxon>
        <taxon>Chromadorea</taxon>
        <taxon>Rhabditida</taxon>
        <taxon>Tylenchina</taxon>
        <taxon>Tylenchomorpha</taxon>
        <taxon>Sphaerularioidea</taxon>
        <taxon>Anguinidae</taxon>
        <taxon>Anguininae</taxon>
        <taxon>Ditylenchus</taxon>
    </lineage>
</organism>
<name>A0AAD4NEZ7_9BILA</name>
<dbReference type="InterPro" id="IPR026321">
    <property type="entry name" value="CC134"/>
</dbReference>
<feature type="chain" id="PRO_5042249206" evidence="2">
    <location>
        <begin position="18"/>
        <end position="248"/>
    </location>
</feature>
<dbReference type="PANTHER" id="PTHR14735">
    <property type="entry name" value="COILED-COIL DOMAIN-CONTAINING PROTEIN 134"/>
    <property type="match status" value="1"/>
</dbReference>
<evidence type="ECO:0000256" key="1">
    <source>
        <dbReference type="SAM" id="MobiDB-lite"/>
    </source>
</evidence>
<evidence type="ECO:0000313" key="4">
    <source>
        <dbReference type="Proteomes" id="UP001201812"/>
    </source>
</evidence>
<feature type="compositionally biased region" description="Basic and acidic residues" evidence="1">
    <location>
        <begin position="217"/>
        <end position="234"/>
    </location>
</feature>
<dbReference type="PANTHER" id="PTHR14735:SF1">
    <property type="entry name" value="COILED-COIL DOMAIN-CONTAINING PROTEIN 134"/>
    <property type="match status" value="1"/>
</dbReference>
<evidence type="ECO:0000313" key="3">
    <source>
        <dbReference type="EMBL" id="KAI1722171.1"/>
    </source>
</evidence>
<proteinExistence type="predicted"/>
<protein>
    <submittedName>
        <fullName evidence="3">ERK and JNK pathway, inhibitor domain-containing protein</fullName>
    </submittedName>
</protein>
<dbReference type="Pfam" id="PF15002">
    <property type="entry name" value="ERK-JNK_inhib"/>
    <property type="match status" value="1"/>
</dbReference>
<sequence>MTLVPLFLILVIATSKAKIESENGKTVEVSAKSSSKEHQTEHHLLPDNKIYEELLQLRRAEQSQAVISIERIDDRKRRETIVKELITRMKSVLAESRHLISQNSSFEPSPHKLPEDTNLKDAVSKVIENVAFLAEITVHFPAIVSNKILGKDDDLKPLLKWAYDFAIAFDAYDESTQKMVNAAAQELSLIPREPEYVNTYEKRARAKEEIEREAAERLRKAQELKKSQKTSDMKVKKKKGPGLSKSEL</sequence>
<feature type="signal peptide" evidence="2">
    <location>
        <begin position="1"/>
        <end position="17"/>
    </location>
</feature>